<protein>
    <submittedName>
        <fullName evidence="4">Extensin</fullName>
    </submittedName>
</protein>
<dbReference type="InterPro" id="IPR009683">
    <property type="entry name" value="Extensin-like_C"/>
</dbReference>
<dbReference type="Pfam" id="PF06904">
    <property type="entry name" value="Extensin-like_C"/>
    <property type="match status" value="1"/>
</dbReference>
<feature type="domain" description="Extensin-like C-terminal" evidence="3">
    <location>
        <begin position="94"/>
        <end position="255"/>
    </location>
</feature>
<dbReference type="AlphaFoldDB" id="A0A8J3DL73"/>
<organism evidence="4 5">
    <name type="scientific">Limoniibacter endophyticus</name>
    <dbReference type="NCBI Taxonomy" id="1565040"/>
    <lineage>
        <taxon>Bacteria</taxon>
        <taxon>Pseudomonadati</taxon>
        <taxon>Pseudomonadota</taxon>
        <taxon>Alphaproteobacteria</taxon>
        <taxon>Hyphomicrobiales</taxon>
        <taxon>Bartonellaceae</taxon>
        <taxon>Limoniibacter</taxon>
    </lineage>
</organism>
<sequence>MSFIRIWMIAAFSTVAVNAAVTQEAKHDLPQRVPVPVERPDTKSSVGKIKPAEEAGPISPPGEVLRAAKKDERIYQVACPVLMSGEIDGTLIPPLKENNCGEQSPLKINAFGKETPVRLAAPVIINCAMATALVEWTANVSALAQKHYHSPIKKIVTGSDYQCRRVNNGSSGRTSEHAFANALDIISFTFENGKTTELKSGWNAKGAEKAFWRDLHKASCKRFMTVIGPDGDAAHENNLHLDLGCHGKDCMARICQ</sequence>
<feature type="signal peptide" evidence="2">
    <location>
        <begin position="1"/>
        <end position="19"/>
    </location>
</feature>
<feature type="chain" id="PRO_5035237574" evidence="2">
    <location>
        <begin position="20"/>
        <end position="256"/>
    </location>
</feature>
<accession>A0A8J3DL73</accession>
<gene>
    <name evidence="4" type="ORF">GCM10010136_00740</name>
</gene>
<evidence type="ECO:0000313" key="4">
    <source>
        <dbReference type="EMBL" id="GHC60598.1"/>
    </source>
</evidence>
<comment type="caution">
    <text evidence="4">The sequence shown here is derived from an EMBL/GenBank/DDBJ whole genome shotgun (WGS) entry which is preliminary data.</text>
</comment>
<evidence type="ECO:0000313" key="5">
    <source>
        <dbReference type="Proteomes" id="UP000641137"/>
    </source>
</evidence>
<reference evidence="4" key="1">
    <citation type="journal article" date="2014" name="Int. J. Syst. Evol. Microbiol.">
        <title>Complete genome sequence of Corynebacterium casei LMG S-19264T (=DSM 44701T), isolated from a smear-ripened cheese.</title>
        <authorList>
            <consortium name="US DOE Joint Genome Institute (JGI-PGF)"/>
            <person name="Walter F."/>
            <person name="Albersmeier A."/>
            <person name="Kalinowski J."/>
            <person name="Ruckert C."/>
        </authorList>
    </citation>
    <scope>NUCLEOTIDE SEQUENCE</scope>
    <source>
        <strain evidence="4">KCTC 42097</strain>
    </source>
</reference>
<dbReference type="RefSeq" id="WP_189486706.1">
    <property type="nucleotide sequence ID" value="NZ_BMZO01000001.1"/>
</dbReference>
<reference evidence="4" key="2">
    <citation type="submission" date="2020-09" db="EMBL/GenBank/DDBJ databases">
        <authorList>
            <person name="Sun Q."/>
            <person name="Kim S."/>
        </authorList>
    </citation>
    <scope>NUCLEOTIDE SEQUENCE</scope>
    <source>
        <strain evidence="4">KCTC 42097</strain>
    </source>
</reference>
<evidence type="ECO:0000256" key="1">
    <source>
        <dbReference type="SAM" id="MobiDB-lite"/>
    </source>
</evidence>
<name>A0A8J3DL73_9HYPH</name>
<proteinExistence type="predicted"/>
<keyword evidence="2" id="KW-0732">Signal</keyword>
<evidence type="ECO:0000259" key="3">
    <source>
        <dbReference type="Pfam" id="PF06904"/>
    </source>
</evidence>
<dbReference type="EMBL" id="BMZO01000001">
    <property type="protein sequence ID" value="GHC60598.1"/>
    <property type="molecule type" value="Genomic_DNA"/>
</dbReference>
<dbReference type="Proteomes" id="UP000641137">
    <property type="component" value="Unassembled WGS sequence"/>
</dbReference>
<feature type="region of interest" description="Disordered" evidence="1">
    <location>
        <begin position="34"/>
        <end position="61"/>
    </location>
</feature>
<evidence type="ECO:0000256" key="2">
    <source>
        <dbReference type="SAM" id="SignalP"/>
    </source>
</evidence>
<keyword evidence="5" id="KW-1185">Reference proteome</keyword>